<comment type="caution">
    <text evidence="2">The sequence shown here is derived from an EMBL/GenBank/DDBJ whole genome shotgun (WGS) entry which is preliminary data.</text>
</comment>
<dbReference type="Proteomes" id="UP001396334">
    <property type="component" value="Unassembled WGS sequence"/>
</dbReference>
<evidence type="ECO:0000313" key="3">
    <source>
        <dbReference type="Proteomes" id="UP001396334"/>
    </source>
</evidence>
<organism evidence="2 3">
    <name type="scientific">Hibiscus sabdariffa</name>
    <name type="common">roselle</name>
    <dbReference type="NCBI Taxonomy" id="183260"/>
    <lineage>
        <taxon>Eukaryota</taxon>
        <taxon>Viridiplantae</taxon>
        <taxon>Streptophyta</taxon>
        <taxon>Embryophyta</taxon>
        <taxon>Tracheophyta</taxon>
        <taxon>Spermatophyta</taxon>
        <taxon>Magnoliopsida</taxon>
        <taxon>eudicotyledons</taxon>
        <taxon>Gunneridae</taxon>
        <taxon>Pentapetalae</taxon>
        <taxon>rosids</taxon>
        <taxon>malvids</taxon>
        <taxon>Malvales</taxon>
        <taxon>Malvaceae</taxon>
        <taxon>Malvoideae</taxon>
        <taxon>Hibiscus</taxon>
    </lineage>
</organism>
<evidence type="ECO:0000313" key="2">
    <source>
        <dbReference type="EMBL" id="KAK9012151.1"/>
    </source>
</evidence>
<sequence length="229" mass="24443">MKTVFSLQTVKIPWLPSCCSHCNFLGHSDTTCLKVYGELVRHVAGLGKGSKWRVKSALVASLIATVATEVATDDYALQAALDLVVEPIPTIAIGGYELIGDVSDELATLGDACICPVLQEVTSNVEENQVQIGNVALQVDKFPPLQSPSLKKSKQRGGAGKTPTLVGSKNKFEILNEITNEVSIESRKPRVASLGVANLLQELKTKKTDKIKSNGSKASSSFVGHTIVQ</sequence>
<evidence type="ECO:0000256" key="1">
    <source>
        <dbReference type="SAM" id="MobiDB-lite"/>
    </source>
</evidence>
<name>A0ABR2RGV5_9ROSI</name>
<feature type="compositionally biased region" description="Polar residues" evidence="1">
    <location>
        <begin position="213"/>
        <end position="229"/>
    </location>
</feature>
<reference evidence="2 3" key="1">
    <citation type="journal article" date="2024" name="G3 (Bethesda)">
        <title>Genome assembly of Hibiscus sabdariffa L. provides insights into metabolisms of medicinal natural products.</title>
        <authorList>
            <person name="Kim T."/>
        </authorList>
    </citation>
    <scope>NUCLEOTIDE SEQUENCE [LARGE SCALE GENOMIC DNA]</scope>
    <source>
        <strain evidence="2">TK-2024</strain>
        <tissue evidence="2">Old leaves</tissue>
    </source>
</reference>
<gene>
    <name evidence="2" type="ORF">V6N11_040220</name>
</gene>
<protein>
    <submittedName>
        <fullName evidence="2">Uncharacterized protein</fullName>
    </submittedName>
</protein>
<keyword evidence="3" id="KW-1185">Reference proteome</keyword>
<dbReference type="EMBL" id="JBBPBN010000022">
    <property type="protein sequence ID" value="KAK9012151.1"/>
    <property type="molecule type" value="Genomic_DNA"/>
</dbReference>
<accession>A0ABR2RGV5</accession>
<proteinExistence type="predicted"/>
<feature type="region of interest" description="Disordered" evidence="1">
    <location>
        <begin position="208"/>
        <end position="229"/>
    </location>
</feature>